<accession>A0ABP0H6M4</accession>
<comment type="caution">
    <text evidence="6">The sequence shown here is derived from an EMBL/GenBank/DDBJ whole genome shotgun (WGS) entry which is preliminary data.</text>
</comment>
<keyword evidence="1" id="KW-1015">Disulfide bond</keyword>
<dbReference type="Gene3D" id="2.10.25.10">
    <property type="entry name" value="Laminin"/>
    <property type="match status" value="1"/>
</dbReference>
<proteinExistence type="predicted"/>
<dbReference type="Pfam" id="PF00008">
    <property type="entry name" value="EGF"/>
    <property type="match status" value="1"/>
</dbReference>
<dbReference type="PROSITE" id="PS51034">
    <property type="entry name" value="ZP_2"/>
    <property type="match status" value="1"/>
</dbReference>
<dbReference type="CDD" id="cd00054">
    <property type="entry name" value="EGF_CA"/>
    <property type="match status" value="1"/>
</dbReference>
<evidence type="ECO:0000313" key="7">
    <source>
        <dbReference type="Proteomes" id="UP001642483"/>
    </source>
</evidence>
<dbReference type="PROSITE" id="PS01186">
    <property type="entry name" value="EGF_2"/>
    <property type="match status" value="1"/>
</dbReference>
<dbReference type="InterPro" id="IPR042235">
    <property type="entry name" value="ZP-C_dom"/>
</dbReference>
<gene>
    <name evidence="6" type="ORF">CVLEPA_LOCUS32039</name>
</gene>
<dbReference type="SMART" id="SM00181">
    <property type="entry name" value="EGF"/>
    <property type="match status" value="2"/>
</dbReference>
<feature type="signal peptide" evidence="3">
    <location>
        <begin position="1"/>
        <end position="23"/>
    </location>
</feature>
<keyword evidence="1" id="KW-0245">EGF-like domain</keyword>
<feature type="domain" description="ZP" evidence="5">
    <location>
        <begin position="203"/>
        <end position="480"/>
    </location>
</feature>
<sequence>MSSFLLSLWFLTLLQFGCNGGDALSFSGDGETIRLPFQPNVRIVSQSGDDQSTVLNGRIVSFSGDEEILGLQKQSNGRIASQSGDDLSMVSVGRIVSSQSGDDDALKARATVELKVSYCPNGLQCFNGAKCSQRQTGGYYCRCAIGYAGDTCQEPVPESPCYPDPCQGDCKCVESRKHEHGRYCVSESGYIGDNCSIAVPIIACRPSEIVISVLKGFYEEFDKNIGNSYIYVSSSSDGNVANQCRGRLVDDSYVVTIPLPFSACGTYALATYNDYISFTNRIWINRQIASGLFDMPVPIIDFECRYDKVYDIVTSLQPLVEPPPMQAVTRSGNFTVVSELCKIAVCDSRCPTIYTVSGGAVYTVGQMIHVGVHANLAAIFRLRTTLVTSIHGMFLSCNRDPSQPRIIDLAQNGCPTTPGFELRMSAGRNDFACLSFQLPRVSSCSEVYIHIRIRICHFDNALVCPGYPTVGQCRMISKRSAFDPIAEDDVTVIGPLYILEGQKGLRSYTIYPEDGGVRVVEEERPVVAIDASVTDVDQPVDHEESTGLVAWGFLGVGIFALLVVSVLVAVLRNAALKH</sequence>
<reference evidence="6 7" key="1">
    <citation type="submission" date="2024-02" db="EMBL/GenBank/DDBJ databases">
        <authorList>
            <person name="Daric V."/>
            <person name="Darras S."/>
        </authorList>
    </citation>
    <scope>NUCLEOTIDE SEQUENCE [LARGE SCALE GENOMIC DNA]</scope>
</reference>
<feature type="domain" description="EGF-like" evidence="4">
    <location>
        <begin position="115"/>
        <end position="153"/>
    </location>
</feature>
<evidence type="ECO:0008006" key="8">
    <source>
        <dbReference type="Google" id="ProtNLM"/>
    </source>
</evidence>
<dbReference type="PROSITE" id="PS50026">
    <property type="entry name" value="EGF_3"/>
    <property type="match status" value="1"/>
</dbReference>
<dbReference type="Proteomes" id="UP001642483">
    <property type="component" value="Unassembled WGS sequence"/>
</dbReference>
<evidence type="ECO:0000256" key="2">
    <source>
        <dbReference type="SAM" id="Phobius"/>
    </source>
</evidence>
<dbReference type="EMBL" id="CAWYQH010000174">
    <property type="protein sequence ID" value="CAK8698609.1"/>
    <property type="molecule type" value="Genomic_DNA"/>
</dbReference>
<feature type="transmembrane region" description="Helical" evidence="2">
    <location>
        <begin position="548"/>
        <end position="571"/>
    </location>
</feature>
<keyword evidence="2" id="KW-0472">Membrane</keyword>
<feature type="disulfide bond" evidence="1">
    <location>
        <begin position="143"/>
        <end position="152"/>
    </location>
</feature>
<organism evidence="6 7">
    <name type="scientific">Clavelina lepadiformis</name>
    <name type="common">Light-bulb sea squirt</name>
    <name type="synonym">Ascidia lepadiformis</name>
    <dbReference type="NCBI Taxonomy" id="159417"/>
    <lineage>
        <taxon>Eukaryota</taxon>
        <taxon>Metazoa</taxon>
        <taxon>Chordata</taxon>
        <taxon>Tunicata</taxon>
        <taxon>Ascidiacea</taxon>
        <taxon>Aplousobranchia</taxon>
        <taxon>Clavelinidae</taxon>
        <taxon>Clavelina</taxon>
    </lineage>
</organism>
<evidence type="ECO:0000259" key="5">
    <source>
        <dbReference type="PROSITE" id="PS51034"/>
    </source>
</evidence>
<dbReference type="SUPFAM" id="SSF57196">
    <property type="entry name" value="EGF/Laminin"/>
    <property type="match status" value="1"/>
</dbReference>
<protein>
    <recommendedName>
        <fullName evidence="8">Transmembrane protein Vc569</fullName>
    </recommendedName>
</protein>
<evidence type="ECO:0000313" key="6">
    <source>
        <dbReference type="EMBL" id="CAK8698609.1"/>
    </source>
</evidence>
<keyword evidence="2" id="KW-1133">Transmembrane helix</keyword>
<comment type="caution">
    <text evidence="1">Lacks conserved residue(s) required for the propagation of feature annotation.</text>
</comment>
<feature type="chain" id="PRO_5046491603" description="Transmembrane protein Vc569" evidence="3">
    <location>
        <begin position="24"/>
        <end position="578"/>
    </location>
</feature>
<dbReference type="InterPro" id="IPR000742">
    <property type="entry name" value="EGF"/>
</dbReference>
<keyword evidence="7" id="KW-1185">Reference proteome</keyword>
<evidence type="ECO:0000256" key="1">
    <source>
        <dbReference type="PROSITE-ProRule" id="PRU00076"/>
    </source>
</evidence>
<name>A0ABP0H6M4_CLALP</name>
<dbReference type="PROSITE" id="PS00022">
    <property type="entry name" value="EGF_1"/>
    <property type="match status" value="1"/>
</dbReference>
<dbReference type="Gene3D" id="2.60.40.4100">
    <property type="entry name" value="Zona pellucida, ZP-C domain"/>
    <property type="match status" value="1"/>
</dbReference>
<evidence type="ECO:0000256" key="3">
    <source>
        <dbReference type="SAM" id="SignalP"/>
    </source>
</evidence>
<keyword evidence="2" id="KW-0812">Transmembrane</keyword>
<dbReference type="InterPro" id="IPR001507">
    <property type="entry name" value="ZP_dom"/>
</dbReference>
<evidence type="ECO:0000259" key="4">
    <source>
        <dbReference type="PROSITE" id="PS50026"/>
    </source>
</evidence>
<keyword evidence="3" id="KW-0732">Signal</keyword>